<evidence type="ECO:0000256" key="18">
    <source>
        <dbReference type="ARBA" id="ARBA00023285"/>
    </source>
</evidence>
<keyword evidence="11" id="KW-0028">Amino-acid biosynthesis</keyword>
<evidence type="ECO:0000256" key="19">
    <source>
        <dbReference type="NCBIfam" id="TIGR01357"/>
    </source>
</evidence>
<dbReference type="InterPro" id="IPR030960">
    <property type="entry name" value="DHQS/DOIS_N"/>
</dbReference>
<dbReference type="SUPFAM" id="SSF56796">
    <property type="entry name" value="Dehydroquinate synthase-like"/>
    <property type="match status" value="1"/>
</dbReference>
<gene>
    <name evidence="22" type="ORF">FHS50_000324</name>
</gene>
<protein>
    <recommendedName>
        <fullName evidence="9 19">3-dehydroquinate synthase</fullName>
        <ecNumber evidence="8 19">4.2.3.4</ecNumber>
    </recommendedName>
</protein>
<evidence type="ECO:0000256" key="16">
    <source>
        <dbReference type="ARBA" id="ARBA00023141"/>
    </source>
</evidence>
<comment type="catalytic activity">
    <reaction evidence="1">
        <text>7-phospho-2-dehydro-3-deoxy-D-arabino-heptonate = 3-dehydroquinate + phosphate</text>
        <dbReference type="Rhea" id="RHEA:21968"/>
        <dbReference type="ChEBI" id="CHEBI:32364"/>
        <dbReference type="ChEBI" id="CHEBI:43474"/>
        <dbReference type="ChEBI" id="CHEBI:58394"/>
        <dbReference type="EC" id="4.2.3.4"/>
    </reaction>
</comment>
<evidence type="ECO:0000256" key="5">
    <source>
        <dbReference type="ARBA" id="ARBA00004496"/>
    </source>
</evidence>
<dbReference type="Pfam" id="PF24621">
    <property type="entry name" value="DHQS_C"/>
    <property type="match status" value="1"/>
</dbReference>
<keyword evidence="10" id="KW-0963">Cytoplasm</keyword>
<evidence type="ECO:0000256" key="12">
    <source>
        <dbReference type="ARBA" id="ARBA00022723"/>
    </source>
</evidence>
<evidence type="ECO:0000313" key="23">
    <source>
        <dbReference type="Proteomes" id="UP000578569"/>
    </source>
</evidence>
<evidence type="ECO:0000256" key="3">
    <source>
        <dbReference type="ARBA" id="ARBA00001941"/>
    </source>
</evidence>
<keyword evidence="23" id="KW-1185">Reference proteome</keyword>
<evidence type="ECO:0000256" key="10">
    <source>
        <dbReference type="ARBA" id="ARBA00022490"/>
    </source>
</evidence>
<dbReference type="GO" id="GO:0008652">
    <property type="term" value="P:amino acid biosynthetic process"/>
    <property type="evidence" value="ECO:0007669"/>
    <property type="project" value="UniProtKB-KW"/>
</dbReference>
<comment type="cofactor">
    <cofactor evidence="2">
        <name>NAD(+)</name>
        <dbReference type="ChEBI" id="CHEBI:57540"/>
    </cofactor>
</comment>
<evidence type="ECO:0000256" key="6">
    <source>
        <dbReference type="ARBA" id="ARBA00004661"/>
    </source>
</evidence>
<evidence type="ECO:0000259" key="21">
    <source>
        <dbReference type="Pfam" id="PF24621"/>
    </source>
</evidence>
<evidence type="ECO:0000256" key="7">
    <source>
        <dbReference type="ARBA" id="ARBA00005412"/>
    </source>
</evidence>
<evidence type="ECO:0000256" key="17">
    <source>
        <dbReference type="ARBA" id="ARBA00023239"/>
    </source>
</evidence>
<feature type="domain" description="3-dehydroquinate synthase N-terminal" evidence="20">
    <location>
        <begin position="63"/>
        <end position="174"/>
    </location>
</feature>
<sequence>MSFIELDDGIGGTGRAAIGPLSDHADLLASAADGAALPCITDEHVWKLHGHLLKDIIAVDPIFVPRGEAAKQWNILISLIAALAARSHPRSRPFLALGGGSVGDVAGLAAALYMRGTPVIQIPTTLLAQVDSAVGGKTAIDAEGQKNLVGTFHSPMLVLADPALLATLDRRQMRAGAAEIVKYGMIADEGFFRWMEAHGETVIAADAHACAEAAQQCIRMKADAVAGDLRDEKGRRALLNFGHTFGHAFESVAGLGTLLHGEAVAAGMVLASQFAAATEYCAPDVPKRLVQLLDRLGLPTNLGALGLAGKGTTLLPHMLRDKKSDGRTATLVLPERIGEARLLRAVDEQRLRAFLELA</sequence>
<dbReference type="Gene3D" id="1.20.1090.10">
    <property type="entry name" value="Dehydroquinate synthase-like - alpha domain"/>
    <property type="match status" value="1"/>
</dbReference>
<feature type="domain" description="3-dehydroquinate synthase C-terminal" evidence="21">
    <location>
        <begin position="176"/>
        <end position="324"/>
    </location>
</feature>
<dbReference type="GO" id="GO:0009073">
    <property type="term" value="P:aromatic amino acid family biosynthetic process"/>
    <property type="evidence" value="ECO:0007669"/>
    <property type="project" value="UniProtKB-KW"/>
</dbReference>
<dbReference type="Gene3D" id="3.40.50.1970">
    <property type="match status" value="1"/>
</dbReference>
<evidence type="ECO:0000256" key="8">
    <source>
        <dbReference type="ARBA" id="ARBA00013031"/>
    </source>
</evidence>
<dbReference type="GO" id="GO:0003856">
    <property type="term" value="F:3-dehydroquinate synthase activity"/>
    <property type="evidence" value="ECO:0007669"/>
    <property type="project" value="UniProtKB-UniRule"/>
</dbReference>
<keyword evidence="16" id="KW-0057">Aromatic amino acid biosynthesis</keyword>
<evidence type="ECO:0000259" key="20">
    <source>
        <dbReference type="Pfam" id="PF01761"/>
    </source>
</evidence>
<dbReference type="EMBL" id="JACICF010000001">
    <property type="protein sequence ID" value="MBB3763301.1"/>
    <property type="molecule type" value="Genomic_DNA"/>
</dbReference>
<dbReference type="GO" id="GO:0046872">
    <property type="term" value="F:metal ion binding"/>
    <property type="evidence" value="ECO:0007669"/>
    <property type="project" value="UniProtKB-KW"/>
</dbReference>
<comment type="caution">
    <text evidence="22">The sequence shown here is derived from an EMBL/GenBank/DDBJ whole genome shotgun (WGS) entry which is preliminary data.</text>
</comment>
<keyword evidence="12" id="KW-0479">Metal-binding</keyword>
<evidence type="ECO:0000256" key="4">
    <source>
        <dbReference type="ARBA" id="ARBA00003485"/>
    </source>
</evidence>
<keyword evidence="17 22" id="KW-0456">Lyase</keyword>
<evidence type="ECO:0000256" key="15">
    <source>
        <dbReference type="ARBA" id="ARBA00023027"/>
    </source>
</evidence>
<keyword evidence="18" id="KW-0170">Cobalt</keyword>
<dbReference type="AlphaFoldDB" id="A0A839YSN4"/>
<dbReference type="EC" id="4.2.3.4" evidence="8 19"/>
<dbReference type="PANTHER" id="PTHR43622:SF7">
    <property type="entry name" value="3-DEHYDROQUINATE SYNTHASE, CHLOROPLASTIC"/>
    <property type="match status" value="1"/>
</dbReference>
<dbReference type="CDD" id="cd08195">
    <property type="entry name" value="DHQS"/>
    <property type="match status" value="1"/>
</dbReference>
<keyword evidence="14" id="KW-0862">Zinc</keyword>
<evidence type="ECO:0000256" key="1">
    <source>
        <dbReference type="ARBA" id="ARBA00001393"/>
    </source>
</evidence>
<dbReference type="InterPro" id="IPR056179">
    <property type="entry name" value="DHQS_C"/>
</dbReference>
<dbReference type="PANTHER" id="PTHR43622">
    <property type="entry name" value="3-DEHYDROQUINATE SYNTHASE"/>
    <property type="match status" value="1"/>
</dbReference>
<dbReference type="RefSeq" id="WP_183932634.1">
    <property type="nucleotide sequence ID" value="NZ_JACICF010000001.1"/>
</dbReference>
<dbReference type="InterPro" id="IPR016037">
    <property type="entry name" value="DHQ_synth_AroB"/>
</dbReference>
<evidence type="ECO:0000256" key="11">
    <source>
        <dbReference type="ARBA" id="ARBA00022605"/>
    </source>
</evidence>
<comment type="function">
    <text evidence="4">Catalyzes the conversion of 3-deoxy-D-arabino-heptulosonate 7-phosphate (DAHP) to dehydroquinate (DHQ).</text>
</comment>
<name>A0A839YSN4_9SPHN</name>
<dbReference type="NCBIfam" id="TIGR01357">
    <property type="entry name" value="aroB"/>
    <property type="match status" value="1"/>
</dbReference>
<dbReference type="Proteomes" id="UP000578569">
    <property type="component" value="Unassembled WGS sequence"/>
</dbReference>
<dbReference type="GO" id="GO:0005737">
    <property type="term" value="C:cytoplasm"/>
    <property type="evidence" value="ECO:0007669"/>
    <property type="project" value="UniProtKB-SubCell"/>
</dbReference>
<accession>A0A839YSN4</accession>
<comment type="similarity">
    <text evidence="7">Belongs to the sugar phosphate cyclases superfamily. Dehydroquinate synthase family.</text>
</comment>
<keyword evidence="13" id="KW-0547">Nucleotide-binding</keyword>
<organism evidence="22 23">
    <name type="scientific">Sphingomicrobium lutaoense</name>
    <dbReference type="NCBI Taxonomy" id="515949"/>
    <lineage>
        <taxon>Bacteria</taxon>
        <taxon>Pseudomonadati</taxon>
        <taxon>Pseudomonadota</taxon>
        <taxon>Alphaproteobacteria</taxon>
        <taxon>Sphingomonadales</taxon>
        <taxon>Sphingomonadaceae</taxon>
        <taxon>Sphingomicrobium</taxon>
    </lineage>
</organism>
<proteinExistence type="inferred from homology"/>
<dbReference type="PIRSF" id="PIRSF001455">
    <property type="entry name" value="DHQ_synth"/>
    <property type="match status" value="1"/>
</dbReference>
<dbReference type="InterPro" id="IPR030963">
    <property type="entry name" value="DHQ_synth_fam"/>
</dbReference>
<comment type="cofactor">
    <cofactor evidence="3">
        <name>Co(2+)</name>
        <dbReference type="ChEBI" id="CHEBI:48828"/>
    </cofactor>
</comment>
<evidence type="ECO:0000256" key="2">
    <source>
        <dbReference type="ARBA" id="ARBA00001911"/>
    </source>
</evidence>
<keyword evidence="15" id="KW-0520">NAD</keyword>
<evidence type="ECO:0000256" key="9">
    <source>
        <dbReference type="ARBA" id="ARBA00017684"/>
    </source>
</evidence>
<dbReference type="GO" id="GO:0000166">
    <property type="term" value="F:nucleotide binding"/>
    <property type="evidence" value="ECO:0007669"/>
    <property type="project" value="UniProtKB-KW"/>
</dbReference>
<reference evidence="22 23" key="1">
    <citation type="submission" date="2020-08" db="EMBL/GenBank/DDBJ databases">
        <title>Genomic Encyclopedia of Type Strains, Phase IV (KMG-IV): sequencing the most valuable type-strain genomes for metagenomic binning, comparative biology and taxonomic classification.</title>
        <authorList>
            <person name="Goeker M."/>
        </authorList>
    </citation>
    <scope>NUCLEOTIDE SEQUENCE [LARGE SCALE GENOMIC DNA]</scope>
    <source>
        <strain evidence="22 23">DSM 24194</strain>
    </source>
</reference>
<dbReference type="GO" id="GO:0009423">
    <property type="term" value="P:chorismate biosynthetic process"/>
    <property type="evidence" value="ECO:0007669"/>
    <property type="project" value="UniProtKB-UniRule"/>
</dbReference>
<dbReference type="Pfam" id="PF01761">
    <property type="entry name" value="DHQ_synthase"/>
    <property type="match status" value="1"/>
</dbReference>
<comment type="pathway">
    <text evidence="6">Metabolic intermediate biosynthesis; chorismate biosynthesis; chorismate from D-erythrose 4-phosphate and phosphoenolpyruvate: step 2/7.</text>
</comment>
<evidence type="ECO:0000256" key="14">
    <source>
        <dbReference type="ARBA" id="ARBA00022833"/>
    </source>
</evidence>
<evidence type="ECO:0000256" key="13">
    <source>
        <dbReference type="ARBA" id="ARBA00022741"/>
    </source>
</evidence>
<comment type="subcellular location">
    <subcellularLocation>
        <location evidence="5">Cytoplasm</location>
    </subcellularLocation>
</comment>
<dbReference type="InterPro" id="IPR050071">
    <property type="entry name" value="Dehydroquinate_synthase"/>
</dbReference>
<evidence type="ECO:0000313" key="22">
    <source>
        <dbReference type="EMBL" id="MBB3763301.1"/>
    </source>
</evidence>